<protein>
    <submittedName>
        <fullName evidence="1">Uncharacterized protein</fullName>
    </submittedName>
</protein>
<reference evidence="1" key="1">
    <citation type="submission" date="2020-11" db="EMBL/GenBank/DDBJ databases">
        <authorList>
            <person name="Tran Van P."/>
        </authorList>
    </citation>
    <scope>NUCLEOTIDE SEQUENCE</scope>
</reference>
<dbReference type="AlphaFoldDB" id="A0A7R9HXR2"/>
<name>A0A7R9HXR2_9NEOP</name>
<accession>A0A7R9HXR2</accession>
<sequence>MQLSQLVRIRSQTLAWTTWTFTSFTGPSLSGKGWPLVSMLGTITCSIPHDIVEKVLDLQWRGGTVSAVLLDRSLGLDVTYPMAAKLAPRLAQW</sequence>
<organism evidence="1">
    <name type="scientific">Timema bartmani</name>
    <dbReference type="NCBI Taxonomy" id="61472"/>
    <lineage>
        <taxon>Eukaryota</taxon>
        <taxon>Metazoa</taxon>
        <taxon>Ecdysozoa</taxon>
        <taxon>Arthropoda</taxon>
        <taxon>Hexapoda</taxon>
        <taxon>Insecta</taxon>
        <taxon>Pterygota</taxon>
        <taxon>Neoptera</taxon>
        <taxon>Polyneoptera</taxon>
        <taxon>Phasmatodea</taxon>
        <taxon>Timematodea</taxon>
        <taxon>Timematoidea</taxon>
        <taxon>Timematidae</taxon>
        <taxon>Timema</taxon>
    </lineage>
</organism>
<gene>
    <name evidence="1" type="ORF">TBIB3V08_LOCUS2012</name>
</gene>
<dbReference type="EMBL" id="OD564688">
    <property type="protein sequence ID" value="CAD7439450.1"/>
    <property type="molecule type" value="Genomic_DNA"/>
</dbReference>
<evidence type="ECO:0000313" key="1">
    <source>
        <dbReference type="EMBL" id="CAD7439450.1"/>
    </source>
</evidence>
<proteinExistence type="predicted"/>